<dbReference type="PANTHER" id="PTHR48063:SF90">
    <property type="entry name" value="OS11G0565920 PROTEIN"/>
    <property type="match status" value="1"/>
</dbReference>
<comment type="similarity">
    <text evidence="2">Belongs to the RLP family.</text>
</comment>
<evidence type="ECO:0000256" key="10">
    <source>
        <dbReference type="ARBA" id="ARBA00023180"/>
    </source>
</evidence>
<protein>
    <submittedName>
        <fullName evidence="11">Uncharacterized protein</fullName>
    </submittedName>
</protein>
<evidence type="ECO:0000256" key="8">
    <source>
        <dbReference type="ARBA" id="ARBA00022989"/>
    </source>
</evidence>
<evidence type="ECO:0000256" key="6">
    <source>
        <dbReference type="ARBA" id="ARBA00022729"/>
    </source>
</evidence>
<keyword evidence="9" id="KW-0472">Membrane</keyword>
<dbReference type="PANTHER" id="PTHR48063">
    <property type="entry name" value="LRR RECEPTOR-LIKE KINASE"/>
    <property type="match status" value="1"/>
</dbReference>
<keyword evidence="8" id="KW-1133">Transmembrane helix</keyword>
<dbReference type="FunFam" id="3.80.10.10:FF:000095">
    <property type="entry name" value="LRR receptor-like serine/threonine-protein kinase GSO1"/>
    <property type="match status" value="2"/>
</dbReference>
<reference evidence="11 12" key="2">
    <citation type="journal article" date="2017" name="Genome Biol.">
        <title>New reference genome sequences of hot pepper reveal the massive evolution of plant disease-resistance genes by retroduplication.</title>
        <authorList>
            <person name="Kim S."/>
            <person name="Park J."/>
            <person name="Yeom S.I."/>
            <person name="Kim Y.M."/>
            <person name="Seo E."/>
            <person name="Kim K.T."/>
            <person name="Kim M.S."/>
            <person name="Lee J.M."/>
            <person name="Cheong K."/>
            <person name="Shin H.S."/>
            <person name="Kim S.B."/>
            <person name="Han K."/>
            <person name="Lee J."/>
            <person name="Park M."/>
            <person name="Lee H.A."/>
            <person name="Lee H.Y."/>
            <person name="Lee Y."/>
            <person name="Oh S."/>
            <person name="Lee J.H."/>
            <person name="Choi E."/>
            <person name="Choi E."/>
            <person name="Lee S.E."/>
            <person name="Jeon J."/>
            <person name="Kim H."/>
            <person name="Choi G."/>
            <person name="Song H."/>
            <person name="Lee J."/>
            <person name="Lee S.C."/>
            <person name="Kwon J.K."/>
            <person name="Lee H.Y."/>
            <person name="Koo N."/>
            <person name="Hong Y."/>
            <person name="Kim R.W."/>
            <person name="Kang W.H."/>
            <person name="Huh J.H."/>
            <person name="Kang B.C."/>
            <person name="Yang T.J."/>
            <person name="Lee Y.H."/>
            <person name="Bennetzen J.L."/>
            <person name="Choi D."/>
        </authorList>
    </citation>
    <scope>NUCLEOTIDE SEQUENCE [LARGE SCALE GENOMIC DNA]</scope>
    <source>
        <strain evidence="12">cv. CM334</strain>
    </source>
</reference>
<dbReference type="EMBL" id="AYRZ02000043">
    <property type="protein sequence ID" value="PHT63172.1"/>
    <property type="molecule type" value="Genomic_DNA"/>
</dbReference>
<dbReference type="SUPFAM" id="SSF52058">
    <property type="entry name" value="L domain-like"/>
    <property type="match status" value="1"/>
</dbReference>
<organism evidence="11 12">
    <name type="scientific">Capsicum annuum</name>
    <name type="common">Capsicum pepper</name>
    <dbReference type="NCBI Taxonomy" id="4072"/>
    <lineage>
        <taxon>Eukaryota</taxon>
        <taxon>Viridiplantae</taxon>
        <taxon>Streptophyta</taxon>
        <taxon>Embryophyta</taxon>
        <taxon>Tracheophyta</taxon>
        <taxon>Spermatophyta</taxon>
        <taxon>Magnoliopsida</taxon>
        <taxon>eudicotyledons</taxon>
        <taxon>Gunneridae</taxon>
        <taxon>Pentapetalae</taxon>
        <taxon>asterids</taxon>
        <taxon>lamiids</taxon>
        <taxon>Solanales</taxon>
        <taxon>Solanaceae</taxon>
        <taxon>Solanoideae</taxon>
        <taxon>Capsiceae</taxon>
        <taxon>Capsicum</taxon>
    </lineage>
</organism>
<dbReference type="InterPro" id="IPR046956">
    <property type="entry name" value="RLP23-like"/>
</dbReference>
<gene>
    <name evidence="11" type="ORF">T459_32981</name>
</gene>
<evidence type="ECO:0000256" key="5">
    <source>
        <dbReference type="ARBA" id="ARBA00022692"/>
    </source>
</evidence>
<dbReference type="PRINTS" id="PR00019">
    <property type="entry name" value="LEURICHRPT"/>
</dbReference>
<evidence type="ECO:0000313" key="11">
    <source>
        <dbReference type="EMBL" id="PHT63172.1"/>
    </source>
</evidence>
<reference evidence="11 12" key="1">
    <citation type="journal article" date="2014" name="Nat. Genet.">
        <title>Genome sequence of the hot pepper provides insights into the evolution of pungency in Capsicum species.</title>
        <authorList>
            <person name="Kim S."/>
            <person name="Park M."/>
            <person name="Yeom S.I."/>
            <person name="Kim Y.M."/>
            <person name="Lee J.M."/>
            <person name="Lee H.A."/>
            <person name="Seo E."/>
            <person name="Choi J."/>
            <person name="Cheong K."/>
            <person name="Kim K.T."/>
            <person name="Jung K."/>
            <person name="Lee G.W."/>
            <person name="Oh S.K."/>
            <person name="Bae C."/>
            <person name="Kim S.B."/>
            <person name="Lee H.Y."/>
            <person name="Kim S.Y."/>
            <person name="Kim M.S."/>
            <person name="Kang B.C."/>
            <person name="Jo Y.D."/>
            <person name="Yang H.B."/>
            <person name="Jeong H.J."/>
            <person name="Kang W.H."/>
            <person name="Kwon J.K."/>
            <person name="Shin C."/>
            <person name="Lim J.Y."/>
            <person name="Park J.H."/>
            <person name="Huh J.H."/>
            <person name="Kim J.S."/>
            <person name="Kim B.D."/>
            <person name="Cohen O."/>
            <person name="Paran I."/>
            <person name="Suh M.C."/>
            <person name="Lee S.B."/>
            <person name="Kim Y.K."/>
            <person name="Shin Y."/>
            <person name="Noh S.J."/>
            <person name="Park J."/>
            <person name="Seo Y.S."/>
            <person name="Kwon S.Y."/>
            <person name="Kim H.A."/>
            <person name="Park J.M."/>
            <person name="Kim H.J."/>
            <person name="Choi S.B."/>
            <person name="Bosland P.W."/>
            <person name="Reeves G."/>
            <person name="Jo S.H."/>
            <person name="Lee B.W."/>
            <person name="Cho H.T."/>
            <person name="Choi H.S."/>
            <person name="Lee M.S."/>
            <person name="Yu Y."/>
            <person name="Do Choi Y."/>
            <person name="Park B.S."/>
            <person name="van Deynze A."/>
            <person name="Ashrafi H."/>
            <person name="Hill T."/>
            <person name="Kim W.T."/>
            <person name="Pai H.S."/>
            <person name="Ahn H.K."/>
            <person name="Yeam I."/>
            <person name="Giovannoni J.J."/>
            <person name="Rose J.K."/>
            <person name="Sorensen I."/>
            <person name="Lee S.J."/>
            <person name="Kim R.W."/>
            <person name="Choi I.Y."/>
            <person name="Choi B.S."/>
            <person name="Lim J.S."/>
            <person name="Lee Y.H."/>
            <person name="Choi D."/>
        </authorList>
    </citation>
    <scope>NUCLEOTIDE SEQUENCE [LARGE SCALE GENOMIC DNA]</scope>
    <source>
        <strain evidence="12">cv. CM334</strain>
    </source>
</reference>
<evidence type="ECO:0000256" key="3">
    <source>
        <dbReference type="ARBA" id="ARBA00022475"/>
    </source>
</evidence>
<comment type="caution">
    <text evidence="11">The sequence shown here is derived from an EMBL/GenBank/DDBJ whole genome shotgun (WGS) entry which is preliminary data.</text>
</comment>
<keyword evidence="5" id="KW-0812">Transmembrane</keyword>
<evidence type="ECO:0000256" key="4">
    <source>
        <dbReference type="ARBA" id="ARBA00022614"/>
    </source>
</evidence>
<comment type="subcellular location">
    <subcellularLocation>
        <location evidence="1">Cell membrane</location>
        <topology evidence="1">Single-pass type I membrane protein</topology>
    </subcellularLocation>
</comment>
<dbReference type="GO" id="GO:0006952">
    <property type="term" value="P:defense response"/>
    <property type="evidence" value="ECO:0007669"/>
    <property type="project" value="UniProtKB-ARBA"/>
</dbReference>
<dbReference type="AlphaFoldDB" id="A0A2G2Y0B1"/>
<evidence type="ECO:0000256" key="1">
    <source>
        <dbReference type="ARBA" id="ARBA00004251"/>
    </source>
</evidence>
<evidence type="ECO:0000256" key="2">
    <source>
        <dbReference type="ARBA" id="ARBA00009592"/>
    </source>
</evidence>
<keyword evidence="6" id="KW-0732">Signal</keyword>
<dbReference type="GO" id="GO:0005886">
    <property type="term" value="C:plasma membrane"/>
    <property type="evidence" value="ECO:0007669"/>
    <property type="project" value="UniProtKB-SubCell"/>
</dbReference>
<proteinExistence type="inferred from homology"/>
<name>A0A2G2Y0B1_CAPAN</name>
<evidence type="ECO:0000313" key="12">
    <source>
        <dbReference type="Proteomes" id="UP000222542"/>
    </source>
</evidence>
<dbReference type="InterPro" id="IPR003591">
    <property type="entry name" value="Leu-rich_rpt_typical-subtyp"/>
</dbReference>
<keyword evidence="12" id="KW-1185">Reference proteome</keyword>
<sequence length="397" mass="44109">MTSITSLRHLNLSYNNLHGPSPSTNQFGTFTDPSDFEGSIPLDFGHVMTKIQVLDLAGNAFTGSLPNSITKAKQLLRLDLSDNHLSGNIPDWWYDLQQLQVRDLYGNDLSGSIPPSICSPPSLFWLRLSRNNLSGELPRSFRNCNGLLALDIGDNNINGTIPEWFGESFLSLQMVRMTGNMIDGNAPTQLCQLSNLHILDLSHNNLTGSIPSCLGSLRGLKSVKFYKWNPNYYYFSYVFTSKMELVEKGTKKKYTFTLDQVNLIDLSSNNLHGEIPKEITNLSALGTLNLSWNQLSGRIPEDIGSMQKLETLDLSSNHLSGSIPLSMTSITSLSYLNLSHNNLHGPIPSTNQFGTFTDPSCFRGNPGLCGKPLMTDCSPAKRKETERKLKMMMMSMK</sequence>
<keyword evidence="4" id="KW-0433">Leucine-rich repeat</keyword>
<keyword evidence="7" id="KW-0677">Repeat</keyword>
<dbReference type="Gramene" id="PHT63172">
    <property type="protein sequence ID" value="PHT63172"/>
    <property type="gene ID" value="T459_32981"/>
</dbReference>
<evidence type="ECO:0000256" key="7">
    <source>
        <dbReference type="ARBA" id="ARBA00022737"/>
    </source>
</evidence>
<dbReference type="SMART" id="SM00369">
    <property type="entry name" value="LRR_TYP"/>
    <property type="match status" value="5"/>
</dbReference>
<dbReference type="Pfam" id="PF13855">
    <property type="entry name" value="LRR_8"/>
    <property type="match status" value="1"/>
</dbReference>
<keyword evidence="3" id="KW-1003">Cell membrane</keyword>
<dbReference type="PROSITE" id="PS51450">
    <property type="entry name" value="LRR"/>
    <property type="match status" value="1"/>
</dbReference>
<dbReference type="GO" id="GO:0051707">
    <property type="term" value="P:response to other organism"/>
    <property type="evidence" value="ECO:0007669"/>
    <property type="project" value="UniProtKB-ARBA"/>
</dbReference>
<dbReference type="Gene3D" id="3.80.10.10">
    <property type="entry name" value="Ribonuclease Inhibitor"/>
    <property type="match status" value="2"/>
</dbReference>
<dbReference type="InterPro" id="IPR032675">
    <property type="entry name" value="LRR_dom_sf"/>
</dbReference>
<dbReference type="InterPro" id="IPR001611">
    <property type="entry name" value="Leu-rich_rpt"/>
</dbReference>
<evidence type="ECO:0000256" key="9">
    <source>
        <dbReference type="ARBA" id="ARBA00023136"/>
    </source>
</evidence>
<dbReference type="OMA" id="IEMELCW"/>
<dbReference type="Pfam" id="PF00560">
    <property type="entry name" value="LRR_1"/>
    <property type="match status" value="7"/>
</dbReference>
<accession>A0A2G2Y0B1</accession>
<keyword evidence="10" id="KW-0325">Glycoprotein</keyword>
<dbReference type="Proteomes" id="UP000222542">
    <property type="component" value="Unassembled WGS sequence"/>
</dbReference>